<name>A0A2A7BG45_9FIRM</name>
<evidence type="ECO:0000313" key="4">
    <source>
        <dbReference type="Proteomes" id="UP000220438"/>
    </source>
</evidence>
<proteinExistence type="predicted"/>
<evidence type="ECO:0000256" key="1">
    <source>
        <dbReference type="SAM" id="Coils"/>
    </source>
</evidence>
<dbReference type="Gene3D" id="3.40.50.300">
    <property type="entry name" value="P-loop containing nucleotide triphosphate hydrolases"/>
    <property type="match status" value="2"/>
</dbReference>
<dbReference type="GO" id="GO:0005524">
    <property type="term" value="F:ATP binding"/>
    <property type="evidence" value="ECO:0007669"/>
    <property type="project" value="InterPro"/>
</dbReference>
<dbReference type="GO" id="GO:0000731">
    <property type="term" value="P:DNA synthesis involved in DNA repair"/>
    <property type="evidence" value="ECO:0007669"/>
    <property type="project" value="TreeGrafter"/>
</dbReference>
<keyword evidence="3" id="KW-0132">Cell division</keyword>
<evidence type="ECO:0000259" key="2">
    <source>
        <dbReference type="Pfam" id="PF06470"/>
    </source>
</evidence>
<comment type="caution">
    <text evidence="3">The sequence shown here is derived from an EMBL/GenBank/DDBJ whole genome shotgun (WGS) entry which is preliminary data.</text>
</comment>
<feature type="domain" description="SMC hinge" evidence="2">
    <location>
        <begin position="489"/>
        <end position="593"/>
    </location>
</feature>
<keyword evidence="3" id="KW-0131">Cell cycle</keyword>
<dbReference type="Pfam" id="PF13555">
    <property type="entry name" value="AAA_29"/>
    <property type="match status" value="1"/>
</dbReference>
<dbReference type="RefSeq" id="WP_097770213.1">
    <property type="nucleotide sequence ID" value="NZ_CABVEJ010000003.1"/>
</dbReference>
<accession>A0A2A7BG45</accession>
<dbReference type="Pfam" id="PF13558">
    <property type="entry name" value="SbcC_Walker_B"/>
    <property type="match status" value="1"/>
</dbReference>
<dbReference type="SUPFAM" id="SSF52540">
    <property type="entry name" value="P-loop containing nucleoside triphosphate hydrolases"/>
    <property type="match status" value="1"/>
</dbReference>
<sequence>MKKLKKILLINWLYFSKELIEVGDINFLTGKNGAGKSTVIDALQIVLLGETNSRNFNQAANEKSQRTLEGYLRADMDDNSPYSRRGKDFSTYIVCEFQDEMEGSSFVTGVTFDCRSDGSYRDTFFIYTGTLPENCFIEQGEAMEISALRRFLKQNYARAEFYDTQKEYRRNMLAKWNVHNEQVLRMMKKAVSFRPIVDIQKFITENICDIPDKPNIELMQQNIRDYKRHELLAQRQQEKLDALQQISRLYQEMNQAIDRCQIQKFLVRWAEKEAAQTEIDQRELERTECKENLANVNEQREELERQIEQKETRRSELELAYRQSNVFQEEERLLNTEKALRDEQKKLEQGLQNLEVEIKREARHLQRFCGEIQELEPEELLIPVQEAANTAQKAYAVFTGDEKGLFARPVELFETGQQAVAELSDAVRSAAHKTEDRIAELKKQADQKSAVLANLRRNIKDYPHGLLLFKDRLEKDLADKTGHAVPVYILADVLEMADERWRGAVEGYLNNQKYYLLVEPGCYQDALNIYDRLKQEAEYRAFGLVDIGKLREKETLRPLPGSLAEKVETENKLARSYVDYLLGRVICCDTAEQLRCYKTAITAEGMLYQGYVARALRKGWMEDAFIGRRAVQLRIDHLEKELACLQKELRHWQPLQKQLTGLQEPLFTQRFVRIDVAQKQEDYQRVQTIIKEIAEVKNQLSQLNLFWLDEQRRIIEQLKEEILAFNKEKDAKNVQKGKLEDRIHQLEYEILPEKYQRYEAIEDVLNEEFTKEYRETIGVPRYRQELVRLKKADVIRKNFGDSLAQSTKAMDGAQKKLFAARREYAERFKPCAFQIEVMDNTEYEEERRTLQESELPRYKEKIRAARESAMEQFQNDFLAKLKSSIDQVQEQVHNLNKALRQAQFGTDKYQFRVGPNPDYLDYYNMIMADELMEGESGLFALPFQQKYGPLIEKLFSQITMADDTQLNARKQSELQENIVRYTDFRTYLKFDLETTDQNGSKQLLSQTLNMKSGGETQTPFYIAVLASFAQLYRVNDATRFGNTVRLVVFDEAFNKMDSDRITESVLLLRKMGLQAIICTPPDKVSDIMPIADRTLLVDKSGYRMHIIPFGKEMQNEGSTGDPESSAG</sequence>
<evidence type="ECO:0000313" key="3">
    <source>
        <dbReference type="EMBL" id="PDX90346.1"/>
    </source>
</evidence>
<gene>
    <name evidence="3" type="ORF">CHR61_03165</name>
</gene>
<dbReference type="AlphaFoldDB" id="A0A2A7BG45"/>
<organism evidence="3 4">
    <name type="scientific">Faecalibacterium prausnitzii</name>
    <dbReference type="NCBI Taxonomy" id="853"/>
    <lineage>
        <taxon>Bacteria</taxon>
        <taxon>Bacillati</taxon>
        <taxon>Bacillota</taxon>
        <taxon>Clostridia</taxon>
        <taxon>Eubacteriales</taxon>
        <taxon>Oscillospiraceae</taxon>
        <taxon>Faecalibacterium</taxon>
    </lineage>
</organism>
<dbReference type="PANTHER" id="PTHR32182:SF0">
    <property type="entry name" value="DNA REPLICATION AND REPAIR PROTEIN RECF"/>
    <property type="match status" value="1"/>
</dbReference>
<keyword evidence="1" id="KW-0175">Coiled coil</keyword>
<feature type="coiled-coil region" evidence="1">
    <location>
        <begin position="226"/>
        <end position="364"/>
    </location>
</feature>
<dbReference type="Proteomes" id="UP000220438">
    <property type="component" value="Unassembled WGS sequence"/>
</dbReference>
<protein>
    <submittedName>
        <fullName evidence="3">Cell division protein MukB</fullName>
    </submittedName>
</protein>
<dbReference type="InterPro" id="IPR027417">
    <property type="entry name" value="P-loop_NTPase"/>
</dbReference>
<dbReference type="GO" id="GO:0051276">
    <property type="term" value="P:chromosome organization"/>
    <property type="evidence" value="ECO:0007669"/>
    <property type="project" value="InterPro"/>
</dbReference>
<dbReference type="InterPro" id="IPR010935">
    <property type="entry name" value="SMC_hinge"/>
</dbReference>
<reference evidence="3 4" key="1">
    <citation type="journal article" date="2017" name="Front. Microbiol.">
        <title>New Insights into the Diversity of the Genus Faecalibacterium.</title>
        <authorList>
            <person name="Benevides L."/>
            <person name="Burman S."/>
            <person name="Martin R."/>
            <person name="Robert V."/>
            <person name="Thomas M."/>
            <person name="Miquel S."/>
            <person name="Chain F."/>
            <person name="Sokol H."/>
            <person name="Bermudez-Humaran L.G."/>
            <person name="Morrison M."/>
            <person name="Langella P."/>
            <person name="Azevedo V.A."/>
            <person name="Chatel J.M."/>
            <person name="Soares S."/>
        </authorList>
    </citation>
    <scope>NUCLEOTIDE SEQUENCE [LARGE SCALE GENOMIC DNA]</scope>
    <source>
        <strain evidence="3 4">AHMP21</strain>
    </source>
</reference>
<feature type="coiled-coil region" evidence="1">
    <location>
        <begin position="708"/>
        <end position="735"/>
    </location>
</feature>
<dbReference type="PANTHER" id="PTHR32182">
    <property type="entry name" value="DNA REPLICATION AND REPAIR PROTEIN RECF"/>
    <property type="match status" value="1"/>
</dbReference>
<dbReference type="Pfam" id="PF06470">
    <property type="entry name" value="SMC_hinge"/>
    <property type="match status" value="1"/>
</dbReference>
<dbReference type="GO" id="GO:0006302">
    <property type="term" value="P:double-strand break repair"/>
    <property type="evidence" value="ECO:0007669"/>
    <property type="project" value="TreeGrafter"/>
</dbReference>
<feature type="coiled-coil region" evidence="1">
    <location>
        <begin position="424"/>
        <end position="458"/>
    </location>
</feature>
<dbReference type="GO" id="GO:0005694">
    <property type="term" value="C:chromosome"/>
    <property type="evidence" value="ECO:0007669"/>
    <property type="project" value="InterPro"/>
</dbReference>
<dbReference type="GO" id="GO:0051301">
    <property type="term" value="P:cell division"/>
    <property type="evidence" value="ECO:0007669"/>
    <property type="project" value="UniProtKB-KW"/>
</dbReference>
<dbReference type="EMBL" id="NOUW01000009">
    <property type="protein sequence ID" value="PDX90346.1"/>
    <property type="molecule type" value="Genomic_DNA"/>
</dbReference>